<protein>
    <submittedName>
        <fullName evidence="3">Uncharacterized protein</fullName>
    </submittedName>
</protein>
<keyword evidence="1" id="KW-0812">Transmembrane</keyword>
<comment type="caution">
    <text evidence="3">The sequence shown here is derived from an EMBL/GenBank/DDBJ whole genome shotgun (WGS) entry which is preliminary data.</text>
</comment>
<sequence>MANIFNLKFIISILLIFIIIYYYFYNDDSNIVDDKNDLAFLKESKNIEQKDFVALLESIMPKREHKIESVSKNIESKTSNSKKNIQEDIKQEEKPLKLLAILNNSAYITNGWYEVNDTILHNNTKYKVAKIEGFETVLIDSKNPRNRIVLEMFVLSDDIFFKKIK</sequence>
<dbReference type="AlphaFoldDB" id="A0A347VQU6"/>
<gene>
    <name evidence="2" type="ORF">DCO61_00380</name>
    <name evidence="3" type="ORF">LS64_000785</name>
</gene>
<reference evidence="2 5" key="4">
    <citation type="submission" date="2019-12" db="EMBL/GenBank/DDBJ databases">
        <title>Multi-Generational Helicobacter saguini Isolates.</title>
        <authorList>
            <person name="Mannion A."/>
            <person name="Shen Z."/>
            <person name="Fox J.G."/>
        </authorList>
    </citation>
    <scope>NUCLEOTIDE SEQUENCE [LARGE SCALE GENOMIC DNA]</scope>
    <source>
        <strain evidence="2">16-048</strain>
        <strain evidence="5">16-048 (F4)</strain>
    </source>
</reference>
<evidence type="ECO:0000313" key="5">
    <source>
        <dbReference type="Proteomes" id="UP000477070"/>
    </source>
</evidence>
<organism evidence="3 4">
    <name type="scientific">Helicobacter saguini</name>
    <dbReference type="NCBI Taxonomy" id="1548018"/>
    <lineage>
        <taxon>Bacteria</taxon>
        <taxon>Pseudomonadati</taxon>
        <taxon>Campylobacterota</taxon>
        <taxon>Epsilonproteobacteria</taxon>
        <taxon>Campylobacterales</taxon>
        <taxon>Helicobacteraceae</taxon>
        <taxon>Helicobacter</taxon>
    </lineage>
</organism>
<dbReference type="Proteomes" id="UP000029714">
    <property type="component" value="Unassembled WGS sequence"/>
</dbReference>
<dbReference type="EMBL" id="QBIU01000001">
    <property type="protein sequence ID" value="MWV68526.1"/>
    <property type="molecule type" value="Genomic_DNA"/>
</dbReference>
<name>A0A347VQU6_9HELI</name>
<reference evidence="3 4" key="1">
    <citation type="journal article" date="2014" name="Genome Announc.">
        <title>Draft genome sequences of eight enterohepatic helicobacter species isolated from both laboratory and wild rodents.</title>
        <authorList>
            <person name="Sheh A."/>
            <person name="Shen Z."/>
            <person name="Fox J.G."/>
        </authorList>
    </citation>
    <scope>NUCLEOTIDE SEQUENCE [LARGE SCALE GENOMIC DNA]</scope>
    <source>
        <strain evidence="3 4">MIT 97-6194</strain>
    </source>
</reference>
<keyword evidence="4" id="KW-1185">Reference proteome</keyword>
<proteinExistence type="predicted"/>
<dbReference type="RefSeq" id="WP_034570738.1">
    <property type="nucleotide sequence ID" value="NZ_JRMP02000001.1"/>
</dbReference>
<reference evidence="3" key="3">
    <citation type="submission" date="2018-04" db="EMBL/GenBank/DDBJ databases">
        <authorList>
            <person name="Sheh A."/>
            <person name="Shen Z."/>
            <person name="Mannion A.J."/>
            <person name="Fox J.G."/>
        </authorList>
    </citation>
    <scope>NUCLEOTIDE SEQUENCE</scope>
    <source>
        <strain evidence="3">MIT 97-6194</strain>
    </source>
</reference>
<feature type="transmembrane region" description="Helical" evidence="1">
    <location>
        <begin position="7"/>
        <end position="25"/>
    </location>
</feature>
<evidence type="ECO:0000313" key="4">
    <source>
        <dbReference type="Proteomes" id="UP000029714"/>
    </source>
</evidence>
<accession>A0A347VQU6</accession>
<dbReference type="Proteomes" id="UP000477070">
    <property type="component" value="Unassembled WGS sequence"/>
</dbReference>
<keyword evidence="1" id="KW-1133">Transmembrane helix</keyword>
<evidence type="ECO:0000313" key="3">
    <source>
        <dbReference type="EMBL" id="TLD95932.1"/>
    </source>
</evidence>
<dbReference type="EMBL" id="JRMP02000001">
    <property type="protein sequence ID" value="TLD95932.1"/>
    <property type="molecule type" value="Genomic_DNA"/>
</dbReference>
<keyword evidence="1" id="KW-0472">Membrane</keyword>
<reference evidence="3 4" key="2">
    <citation type="journal article" date="2016" name="Infect. Immun.">
        <title>Helicobacter saguini, a Novel Helicobacter Isolated from Cotton-Top Tamarins with Ulcerative Colitis, Has Proinflammatory Properties and Induces Typhlocolitis and Dysplasia in Gnotobiotic IL-10-/- Mice.</title>
        <authorList>
            <person name="Shen Z."/>
            <person name="Mannion A."/>
            <person name="Whary M.T."/>
            <person name="Muthupalani S."/>
            <person name="Sheh A."/>
            <person name="Feng Y."/>
            <person name="Gong G."/>
            <person name="Vandamme P."/>
            <person name="Holcombe H.R."/>
            <person name="Paster B.J."/>
            <person name="Fox J.G."/>
        </authorList>
    </citation>
    <scope>NUCLEOTIDE SEQUENCE [LARGE SCALE GENOMIC DNA]</scope>
    <source>
        <strain evidence="3 4">MIT 97-6194</strain>
    </source>
</reference>
<evidence type="ECO:0000256" key="1">
    <source>
        <dbReference type="SAM" id="Phobius"/>
    </source>
</evidence>
<evidence type="ECO:0000313" key="2">
    <source>
        <dbReference type="EMBL" id="MWV68526.1"/>
    </source>
</evidence>